<evidence type="ECO:0000313" key="2">
    <source>
        <dbReference type="EMBL" id="WVZ18742.1"/>
    </source>
</evidence>
<reference evidence="2 3" key="1">
    <citation type="journal article" date="2023" name="Life. Sci Alliance">
        <title>Evolutionary insights into 3D genome organization and epigenetic landscape of Vigna mungo.</title>
        <authorList>
            <person name="Junaid A."/>
            <person name="Singh B."/>
            <person name="Bhatia S."/>
        </authorList>
    </citation>
    <scope>NUCLEOTIDE SEQUENCE [LARGE SCALE GENOMIC DNA]</scope>
    <source>
        <strain evidence="2">Urdbean</strain>
    </source>
</reference>
<gene>
    <name evidence="2" type="ORF">V8G54_006064</name>
</gene>
<organism evidence="2 3">
    <name type="scientific">Vigna mungo</name>
    <name type="common">Black gram</name>
    <name type="synonym">Phaseolus mungo</name>
    <dbReference type="NCBI Taxonomy" id="3915"/>
    <lineage>
        <taxon>Eukaryota</taxon>
        <taxon>Viridiplantae</taxon>
        <taxon>Streptophyta</taxon>
        <taxon>Embryophyta</taxon>
        <taxon>Tracheophyta</taxon>
        <taxon>Spermatophyta</taxon>
        <taxon>Magnoliopsida</taxon>
        <taxon>eudicotyledons</taxon>
        <taxon>Gunneridae</taxon>
        <taxon>Pentapetalae</taxon>
        <taxon>rosids</taxon>
        <taxon>fabids</taxon>
        <taxon>Fabales</taxon>
        <taxon>Fabaceae</taxon>
        <taxon>Papilionoideae</taxon>
        <taxon>50 kb inversion clade</taxon>
        <taxon>NPAAA clade</taxon>
        <taxon>indigoferoid/millettioid clade</taxon>
        <taxon>Phaseoleae</taxon>
        <taxon>Vigna</taxon>
    </lineage>
</organism>
<accession>A0AAQ3P1I7</accession>
<proteinExistence type="predicted"/>
<evidence type="ECO:0000256" key="1">
    <source>
        <dbReference type="SAM" id="Coils"/>
    </source>
</evidence>
<name>A0AAQ3P1I7_VIGMU</name>
<dbReference type="Proteomes" id="UP001374535">
    <property type="component" value="Chromosome 2"/>
</dbReference>
<keyword evidence="3" id="KW-1185">Reference proteome</keyword>
<feature type="coiled-coil region" evidence="1">
    <location>
        <begin position="136"/>
        <end position="163"/>
    </location>
</feature>
<dbReference type="EMBL" id="CP144699">
    <property type="protein sequence ID" value="WVZ18742.1"/>
    <property type="molecule type" value="Genomic_DNA"/>
</dbReference>
<protein>
    <submittedName>
        <fullName evidence="2">Uncharacterized protein</fullName>
    </submittedName>
</protein>
<evidence type="ECO:0000313" key="3">
    <source>
        <dbReference type="Proteomes" id="UP001374535"/>
    </source>
</evidence>
<keyword evidence="1" id="KW-0175">Coiled coil</keyword>
<dbReference type="AlphaFoldDB" id="A0AAQ3P1I7"/>
<sequence>MPHYLMNSARGKAVSVAAYLVYRYLLSSFCNACLAWKGGKGATIVYMDDCVYVFRMWFCDRFVPSNTRVHKYPRILHWMTVTVGDKFIKVAMETGVMLDEYGTSRKEMEVSSLQASVDQKQNDAEEEYDAALDEVLHDQDVVIKELEQELVSLKAELVEEINNDEGGNSTCYEEQFFYNDFASEGRNDRHDSDKNKKDNVDGVSRAKPIELHTPDTVQILVEILYQNLRAANRALLSGSQGADAMVNDYKGPVMAYQVANKYGQTSFTTAFSPHYTCLQPPNHWKRTRLKEVGVSWYSKRLQRPFNRLPGSDSMVSDYRGPVIAYQAANSTWVSSSQYTLNLLATPQSMENKKVEASRGLMCLSELLTGMVKDVYQCIQSALHLLATPQSMENNKVEASRGAMVW</sequence>